<dbReference type="SMART" id="SM00870">
    <property type="entry name" value="Asparaginase"/>
    <property type="match status" value="1"/>
</dbReference>
<comment type="caution">
    <text evidence="2">The sequence shown here is derived from an EMBL/GenBank/DDBJ whole genome shotgun (WGS) entry which is preliminary data.</text>
</comment>
<evidence type="ECO:0000259" key="1">
    <source>
        <dbReference type="Pfam" id="PF00710"/>
    </source>
</evidence>
<dbReference type="GO" id="GO:0004067">
    <property type="term" value="F:asparaginase activity"/>
    <property type="evidence" value="ECO:0007669"/>
    <property type="project" value="UniProtKB-EC"/>
</dbReference>
<evidence type="ECO:0000313" key="3">
    <source>
        <dbReference type="Proteomes" id="UP001624684"/>
    </source>
</evidence>
<dbReference type="PANTHER" id="PTHR11707:SF28">
    <property type="entry name" value="60 KDA LYSOPHOSPHOLIPASE"/>
    <property type="match status" value="1"/>
</dbReference>
<dbReference type="RefSeq" id="WP_407068401.1">
    <property type="nucleotide sequence ID" value="NZ_JBJJXE010000001.1"/>
</dbReference>
<dbReference type="InterPro" id="IPR027474">
    <property type="entry name" value="L-asparaginase_N"/>
</dbReference>
<evidence type="ECO:0000313" key="2">
    <source>
        <dbReference type="EMBL" id="MFL1731525.1"/>
    </source>
</evidence>
<dbReference type="Proteomes" id="UP001624684">
    <property type="component" value="Unassembled WGS sequence"/>
</dbReference>
<reference evidence="2 3" key="1">
    <citation type="submission" date="2024-11" db="EMBL/GenBank/DDBJ databases">
        <title>First Report of Moraxella oculi in Brazil in an Infectious Bovine Keratoconjunctivitis Outbreak.</title>
        <authorList>
            <person name="Carvalho C.V."/>
            <person name="Domingues R."/>
            <person name="Coutinho C."/>
            <person name="Honorio N.T.B.S."/>
            <person name="Faza D.R.L.R."/>
            <person name="Carvalho W.A."/>
            <person name="Machado A.B.F."/>
            <person name="Martins M.F."/>
            <person name="Gaspar E.B."/>
        </authorList>
    </citation>
    <scope>NUCLEOTIDE SEQUENCE [LARGE SCALE GENOMIC DNA]</scope>
    <source>
        <strain evidence="2 3">2117LE</strain>
    </source>
</reference>
<keyword evidence="3" id="KW-1185">Reference proteome</keyword>
<accession>A0ABW8U4T9</accession>
<dbReference type="PIRSF" id="PIRSF001220">
    <property type="entry name" value="L-ASNase_gatD"/>
    <property type="match status" value="1"/>
</dbReference>
<dbReference type="PIRSF" id="PIRSF500176">
    <property type="entry name" value="L_ASNase"/>
    <property type="match status" value="1"/>
</dbReference>
<proteinExistence type="predicted"/>
<dbReference type="Gene3D" id="3.40.50.1170">
    <property type="entry name" value="L-asparaginase, N-terminal domain"/>
    <property type="match status" value="1"/>
</dbReference>
<dbReference type="Gene3D" id="3.40.50.40">
    <property type="match status" value="1"/>
</dbReference>
<dbReference type="EMBL" id="JBJJXE010000001">
    <property type="protein sequence ID" value="MFL1731525.1"/>
    <property type="molecule type" value="Genomic_DNA"/>
</dbReference>
<gene>
    <name evidence="2" type="ORF">ACJHVH_00695</name>
</gene>
<dbReference type="InterPro" id="IPR027473">
    <property type="entry name" value="L-asparaginase_C"/>
</dbReference>
<keyword evidence="2" id="KW-0378">Hydrolase</keyword>
<organism evidence="2 3">
    <name type="scientific">Moraxella oculi</name>
    <dbReference type="NCBI Taxonomy" id="2940516"/>
    <lineage>
        <taxon>Bacteria</taxon>
        <taxon>Pseudomonadati</taxon>
        <taxon>Pseudomonadota</taxon>
        <taxon>Gammaproteobacteria</taxon>
        <taxon>Moraxellales</taxon>
        <taxon>Moraxellaceae</taxon>
        <taxon>Moraxella</taxon>
    </lineage>
</organism>
<dbReference type="InterPro" id="IPR037152">
    <property type="entry name" value="L-asparaginase_N_sf"/>
</dbReference>
<feature type="domain" description="L-asparaginase N-terminal" evidence="1">
    <location>
        <begin position="5"/>
        <end position="179"/>
    </location>
</feature>
<protein>
    <submittedName>
        <fullName evidence="2">Asparaginase domain-containing protein</fullName>
        <ecNumber evidence="2">3.5.1.1</ecNumber>
    </submittedName>
</protein>
<name>A0ABW8U4T9_9GAMM</name>
<dbReference type="EC" id="3.5.1.1" evidence="2"/>
<dbReference type="SUPFAM" id="SSF53774">
    <property type="entry name" value="Glutaminase/Asparaginase"/>
    <property type="match status" value="1"/>
</dbReference>
<dbReference type="InterPro" id="IPR036152">
    <property type="entry name" value="Asp/glu_Ase-like_sf"/>
</dbReference>
<dbReference type="PROSITE" id="PS51732">
    <property type="entry name" value="ASN_GLN_ASE_3"/>
    <property type="match status" value="1"/>
</dbReference>
<dbReference type="InterPro" id="IPR006034">
    <property type="entry name" value="Asparaginase/glutaminase-like"/>
</dbReference>
<sequence>MNTAVYLIHAGGTFGSHGTPLSPLSADEFLPILQAHCRIKLPNIDIATLSNKIIKDSSTLTPSDFVQLYGLILQAYAKGGRKFVLITGTDTLSFLAAFLAHALKDLTDLSLVITGSMQPLLISDEAVYTIDDHSDAWMNLAASISDAMAHTGVFVQFAEKLMDALDTQKINNQDHDAFVGKVITHKKTNRSVFNEAFEYNSPHHTINDKLAQLPTLLNHAKHTQITAIYCLPNDVKNLEHQLTQLHDDAKAVILIAFGKGNLPSSQTLKQLLEELQAKKVMVICTTMCAFGGISTDYAAGSWQYQYGVQASHLGIAGTYGKTLWQVLQ</sequence>
<dbReference type="PANTHER" id="PTHR11707">
    <property type="entry name" value="L-ASPARAGINASE"/>
    <property type="match status" value="1"/>
</dbReference>
<dbReference type="Pfam" id="PF00710">
    <property type="entry name" value="Asparaginase"/>
    <property type="match status" value="1"/>
</dbReference>
<dbReference type="SFLD" id="SFLDS00057">
    <property type="entry name" value="Glutaminase/Asparaginase"/>
    <property type="match status" value="1"/>
</dbReference>